<sequence>MKNTALPTKLLNRERRQDYGGGDYGGGDYGDGEDYGGGDGSVVNPPDPDPVDPNPSTDDDGSYEDGLGGLDNGEDTIDPGGDEYPPHSSNGDKIADAITRTAGSTSTGYCATAVRQAVESALNIRLDRVNDAKDYGASLTSAGFEVVTDGVNQSGDIRIIQPVSGHPSGHMEVYTSTGWKSDFVQRDEWPGPAYRNADPKPSYTQYRHN</sequence>
<feature type="compositionally biased region" description="Acidic residues" evidence="1">
    <location>
        <begin position="72"/>
        <end position="81"/>
    </location>
</feature>
<evidence type="ECO:0000256" key="1">
    <source>
        <dbReference type="SAM" id="MobiDB-lite"/>
    </source>
</evidence>
<comment type="caution">
    <text evidence="3">The sequence shown here is derived from an EMBL/GenBank/DDBJ whole genome shotgun (WGS) entry which is preliminary data.</text>
</comment>
<reference evidence="3" key="1">
    <citation type="submission" date="2021-02" db="EMBL/GenBank/DDBJ databases">
        <authorList>
            <person name="Nowell W R."/>
        </authorList>
    </citation>
    <scope>NUCLEOTIDE SEQUENCE</scope>
</reference>
<dbReference type="EMBL" id="CAJOBA010036106">
    <property type="protein sequence ID" value="CAF4016798.1"/>
    <property type="molecule type" value="Genomic_DNA"/>
</dbReference>
<dbReference type="Proteomes" id="UP000677228">
    <property type="component" value="Unassembled WGS sequence"/>
</dbReference>
<proteinExistence type="predicted"/>
<dbReference type="Gene3D" id="3.90.1720.10">
    <property type="entry name" value="endopeptidase domain like (from Nostoc punctiforme)"/>
    <property type="match status" value="1"/>
</dbReference>
<evidence type="ECO:0000313" key="4">
    <source>
        <dbReference type="Proteomes" id="UP000682733"/>
    </source>
</evidence>
<accession>A0A8S2NS33</accession>
<protein>
    <submittedName>
        <fullName evidence="3">Uncharacterized protein</fullName>
    </submittedName>
</protein>
<evidence type="ECO:0000313" key="2">
    <source>
        <dbReference type="EMBL" id="CAF1207625.1"/>
    </source>
</evidence>
<feature type="compositionally biased region" description="Gly residues" evidence="1">
    <location>
        <begin position="19"/>
        <end position="29"/>
    </location>
</feature>
<gene>
    <name evidence="2" type="ORF">OVA965_LOCUS24290</name>
    <name evidence="3" type="ORF">TMI583_LOCUS25010</name>
</gene>
<organism evidence="3 4">
    <name type="scientific">Didymodactylos carnosus</name>
    <dbReference type="NCBI Taxonomy" id="1234261"/>
    <lineage>
        <taxon>Eukaryota</taxon>
        <taxon>Metazoa</taxon>
        <taxon>Spiralia</taxon>
        <taxon>Gnathifera</taxon>
        <taxon>Rotifera</taxon>
        <taxon>Eurotatoria</taxon>
        <taxon>Bdelloidea</taxon>
        <taxon>Philodinida</taxon>
        <taxon>Philodinidae</taxon>
        <taxon>Didymodactylos</taxon>
    </lineage>
</organism>
<feature type="region of interest" description="Disordered" evidence="1">
    <location>
        <begin position="190"/>
        <end position="209"/>
    </location>
</feature>
<name>A0A8S2NS33_9BILA</name>
<dbReference type="AlphaFoldDB" id="A0A8S2NS33"/>
<dbReference type="Proteomes" id="UP000682733">
    <property type="component" value="Unassembled WGS sequence"/>
</dbReference>
<dbReference type="EMBL" id="CAJNOK010014573">
    <property type="protein sequence ID" value="CAF1207625.1"/>
    <property type="molecule type" value="Genomic_DNA"/>
</dbReference>
<evidence type="ECO:0000313" key="3">
    <source>
        <dbReference type="EMBL" id="CAF4016798.1"/>
    </source>
</evidence>
<feature type="region of interest" description="Disordered" evidence="1">
    <location>
        <begin position="1"/>
        <end position="94"/>
    </location>
</feature>